<dbReference type="RefSeq" id="WP_311020183.1">
    <property type="nucleotide sequence ID" value="NZ_JAUHGG010000003.1"/>
</dbReference>
<comment type="caution">
    <text evidence="2">The sequence shown here is derived from an EMBL/GenBank/DDBJ whole genome shotgun (WGS) entry which is preliminary data.</text>
</comment>
<keyword evidence="1" id="KW-0812">Transmembrane</keyword>
<organism evidence="2 3">
    <name type="scientific">Vibrio parahaemolyticus</name>
    <dbReference type="NCBI Taxonomy" id="670"/>
    <lineage>
        <taxon>Bacteria</taxon>
        <taxon>Pseudomonadati</taxon>
        <taxon>Pseudomonadota</taxon>
        <taxon>Gammaproteobacteria</taxon>
        <taxon>Vibrionales</taxon>
        <taxon>Vibrionaceae</taxon>
        <taxon>Vibrio</taxon>
    </lineage>
</organism>
<sequence>MFSIVSCKKQMFNKIKEKTTSSKNAVKAKISAFMERCRKLAASIVGICAGILIVAACIAISIFSLTTFGPAMPIILLVIAAIVCTFMSGGILIPLALALAASRKTYTFLGGRCEEAFGGETSTVF</sequence>
<name>A0AAW8Q4C5_VIBPH</name>
<keyword evidence="1" id="KW-1133">Transmembrane helix</keyword>
<gene>
    <name evidence="2" type="ORF">QX249_11590</name>
</gene>
<keyword evidence="1" id="KW-0472">Membrane</keyword>
<reference evidence="2" key="1">
    <citation type="submission" date="2023-06" db="EMBL/GenBank/DDBJ databases">
        <title>Genomic Diversity of Vibrio spp. and Metagenomic Analysis of Pathogens in Florida Gulf Coastal Waters Following Hurricane Ian.</title>
        <authorList>
            <person name="Brumfield K.D."/>
        </authorList>
    </citation>
    <scope>NUCLEOTIDE SEQUENCE</scope>
    <source>
        <strain evidence="2">WBS2B-138</strain>
    </source>
</reference>
<evidence type="ECO:0000313" key="3">
    <source>
        <dbReference type="Proteomes" id="UP001253193"/>
    </source>
</evidence>
<protein>
    <submittedName>
        <fullName evidence="2">Uncharacterized protein</fullName>
    </submittedName>
</protein>
<accession>A0AAW8Q4C5</accession>
<dbReference type="EMBL" id="JAUHGG010000003">
    <property type="protein sequence ID" value="MDS1821308.1"/>
    <property type="molecule type" value="Genomic_DNA"/>
</dbReference>
<feature type="transmembrane region" description="Helical" evidence="1">
    <location>
        <begin position="40"/>
        <end position="65"/>
    </location>
</feature>
<feature type="transmembrane region" description="Helical" evidence="1">
    <location>
        <begin position="71"/>
        <end position="99"/>
    </location>
</feature>
<proteinExistence type="predicted"/>
<evidence type="ECO:0000313" key="2">
    <source>
        <dbReference type="EMBL" id="MDS1821308.1"/>
    </source>
</evidence>
<dbReference type="AlphaFoldDB" id="A0AAW8Q4C5"/>
<dbReference type="Proteomes" id="UP001253193">
    <property type="component" value="Unassembled WGS sequence"/>
</dbReference>
<evidence type="ECO:0000256" key="1">
    <source>
        <dbReference type="SAM" id="Phobius"/>
    </source>
</evidence>